<keyword evidence="3" id="KW-0805">Transcription regulation</keyword>
<protein>
    <submittedName>
        <fullName evidence="7">PLP-dependent aminotransferase family protein</fullName>
    </submittedName>
</protein>
<dbReference type="GO" id="GO:0008483">
    <property type="term" value="F:transaminase activity"/>
    <property type="evidence" value="ECO:0007669"/>
    <property type="project" value="UniProtKB-KW"/>
</dbReference>
<sequence length="477" mass="52097">MEPQTDTLYLKIADAMARQIRTGTLPRGERIPSVRLLASQHGVSQSTVVQAYRTLEDARLIEARPRSGYFVAARPPELPEPDTSRPPRRSVPVGITALSAKIMSLAHDPDFVSFGAACPDASLFAQERVRRALSRATQRHRSTLCQYPIGPGDESLRRAIARHALRMGCHIDADDVIVTGSCLEAISLCLRTVTKPGDVVALESPTYYGFLEILEHLGLRALEIPTHPRTGLSLDALQLALDTQPVKALLAVPTLSNPIGASMPTPERKRLAQMLARHKVPLIEDVLYNDLCEDDERRRAVQSFDTAGQVMLCGSFSKTVAPGLRLGWIAAPAWTERLQRLKAATSGSETVVLQRALADLLTQPGIEASYRQLRGVVASRMDEARSLISKHFPKGTRMTAPAGGFILWLALPDEVDTIALFEACLDERICIAPGSLFSATGRFQHCMRLGLGGHWGEPERRALARVGQLAQQLAAGH</sequence>
<dbReference type="Proteomes" id="UP000244892">
    <property type="component" value="Chromosome"/>
</dbReference>
<keyword evidence="8" id="KW-1185">Reference proteome</keyword>
<reference evidence="7 8" key="1">
    <citation type="submission" date="2018-05" db="EMBL/GenBank/DDBJ databases">
        <title>complete genome sequence of Aquabacterium olei NBRC 110486.</title>
        <authorList>
            <person name="Tang B."/>
            <person name="Chang J."/>
            <person name="Zhang L."/>
            <person name="Yang H."/>
        </authorList>
    </citation>
    <scope>NUCLEOTIDE SEQUENCE [LARGE SCALE GENOMIC DNA]</scope>
    <source>
        <strain evidence="7 8">NBRC 110486</strain>
    </source>
</reference>
<evidence type="ECO:0000256" key="4">
    <source>
        <dbReference type="ARBA" id="ARBA00023125"/>
    </source>
</evidence>
<keyword evidence="7" id="KW-0032">Aminotransferase</keyword>
<dbReference type="GO" id="GO:0003677">
    <property type="term" value="F:DNA binding"/>
    <property type="evidence" value="ECO:0007669"/>
    <property type="project" value="UniProtKB-KW"/>
</dbReference>
<keyword evidence="4" id="KW-0238">DNA-binding</keyword>
<keyword evidence="2" id="KW-0663">Pyridoxal phosphate</keyword>
<evidence type="ECO:0000256" key="5">
    <source>
        <dbReference type="ARBA" id="ARBA00023163"/>
    </source>
</evidence>
<dbReference type="Pfam" id="PF00155">
    <property type="entry name" value="Aminotran_1_2"/>
    <property type="match status" value="1"/>
</dbReference>
<comment type="similarity">
    <text evidence="1">In the C-terminal section; belongs to the class-I pyridoxal-phosphate-dependent aminotransferase family.</text>
</comment>
<dbReference type="OrthoDB" id="9804020at2"/>
<dbReference type="Gene3D" id="3.90.1150.10">
    <property type="entry name" value="Aspartate Aminotransferase, domain 1"/>
    <property type="match status" value="1"/>
</dbReference>
<dbReference type="RefSeq" id="WP_109037876.1">
    <property type="nucleotide sequence ID" value="NZ_CP029210.1"/>
</dbReference>
<dbReference type="InterPro" id="IPR004839">
    <property type="entry name" value="Aminotransferase_I/II_large"/>
</dbReference>
<dbReference type="EMBL" id="CP029210">
    <property type="protein sequence ID" value="AWI54822.1"/>
    <property type="molecule type" value="Genomic_DNA"/>
</dbReference>
<dbReference type="SUPFAM" id="SSF46785">
    <property type="entry name" value="Winged helix' DNA-binding domain"/>
    <property type="match status" value="1"/>
</dbReference>
<evidence type="ECO:0000256" key="3">
    <source>
        <dbReference type="ARBA" id="ARBA00023015"/>
    </source>
</evidence>
<evidence type="ECO:0000313" key="7">
    <source>
        <dbReference type="EMBL" id="AWI54822.1"/>
    </source>
</evidence>
<dbReference type="GO" id="GO:0030170">
    <property type="term" value="F:pyridoxal phosphate binding"/>
    <property type="evidence" value="ECO:0007669"/>
    <property type="project" value="InterPro"/>
</dbReference>
<evidence type="ECO:0000256" key="2">
    <source>
        <dbReference type="ARBA" id="ARBA00022898"/>
    </source>
</evidence>
<dbReference type="Pfam" id="PF00392">
    <property type="entry name" value="GntR"/>
    <property type="match status" value="1"/>
</dbReference>
<dbReference type="InterPro" id="IPR051446">
    <property type="entry name" value="HTH_trans_reg/aminotransferase"/>
</dbReference>
<dbReference type="PROSITE" id="PS50949">
    <property type="entry name" value="HTH_GNTR"/>
    <property type="match status" value="1"/>
</dbReference>
<dbReference type="Gene3D" id="3.40.640.10">
    <property type="entry name" value="Type I PLP-dependent aspartate aminotransferase-like (Major domain)"/>
    <property type="match status" value="1"/>
</dbReference>
<dbReference type="Gene3D" id="1.10.10.10">
    <property type="entry name" value="Winged helix-like DNA-binding domain superfamily/Winged helix DNA-binding domain"/>
    <property type="match status" value="1"/>
</dbReference>
<dbReference type="InterPro" id="IPR036388">
    <property type="entry name" value="WH-like_DNA-bd_sf"/>
</dbReference>
<organism evidence="7 8">
    <name type="scientific">Aquabacterium olei</name>
    <dbReference type="NCBI Taxonomy" id="1296669"/>
    <lineage>
        <taxon>Bacteria</taxon>
        <taxon>Pseudomonadati</taxon>
        <taxon>Pseudomonadota</taxon>
        <taxon>Betaproteobacteria</taxon>
        <taxon>Burkholderiales</taxon>
        <taxon>Aquabacterium</taxon>
    </lineage>
</organism>
<name>A0A2U8FUS8_9BURK</name>
<dbReference type="PANTHER" id="PTHR46577">
    <property type="entry name" value="HTH-TYPE TRANSCRIPTIONAL REGULATORY PROTEIN GABR"/>
    <property type="match status" value="1"/>
</dbReference>
<dbReference type="AlphaFoldDB" id="A0A2U8FUS8"/>
<evidence type="ECO:0000313" key="8">
    <source>
        <dbReference type="Proteomes" id="UP000244892"/>
    </source>
</evidence>
<dbReference type="PANTHER" id="PTHR46577:SF2">
    <property type="entry name" value="TRANSCRIPTIONAL REGULATORY PROTEIN"/>
    <property type="match status" value="1"/>
</dbReference>
<accession>A0A2U8FUS8</accession>
<feature type="domain" description="HTH gntR-type" evidence="6">
    <location>
        <begin position="6"/>
        <end position="74"/>
    </location>
</feature>
<keyword evidence="7" id="KW-0808">Transferase</keyword>
<dbReference type="InterPro" id="IPR015421">
    <property type="entry name" value="PyrdxlP-dep_Trfase_major"/>
</dbReference>
<dbReference type="InterPro" id="IPR000524">
    <property type="entry name" value="Tscrpt_reg_HTH_GntR"/>
</dbReference>
<dbReference type="InterPro" id="IPR015422">
    <property type="entry name" value="PyrdxlP-dep_Trfase_small"/>
</dbReference>
<keyword evidence="5" id="KW-0804">Transcription</keyword>
<dbReference type="CDD" id="cd07377">
    <property type="entry name" value="WHTH_GntR"/>
    <property type="match status" value="1"/>
</dbReference>
<dbReference type="GO" id="GO:0003700">
    <property type="term" value="F:DNA-binding transcription factor activity"/>
    <property type="evidence" value="ECO:0007669"/>
    <property type="project" value="InterPro"/>
</dbReference>
<proteinExistence type="inferred from homology"/>
<dbReference type="InterPro" id="IPR036390">
    <property type="entry name" value="WH_DNA-bd_sf"/>
</dbReference>
<gene>
    <name evidence="7" type="ORF">DEH84_16395</name>
</gene>
<evidence type="ECO:0000256" key="1">
    <source>
        <dbReference type="ARBA" id="ARBA00005384"/>
    </source>
</evidence>
<dbReference type="InterPro" id="IPR015424">
    <property type="entry name" value="PyrdxlP-dep_Trfase"/>
</dbReference>
<dbReference type="CDD" id="cd00609">
    <property type="entry name" value="AAT_like"/>
    <property type="match status" value="1"/>
</dbReference>
<dbReference type="SUPFAM" id="SSF53383">
    <property type="entry name" value="PLP-dependent transferases"/>
    <property type="match status" value="1"/>
</dbReference>
<dbReference type="SMART" id="SM00345">
    <property type="entry name" value="HTH_GNTR"/>
    <property type="match status" value="1"/>
</dbReference>
<evidence type="ECO:0000259" key="6">
    <source>
        <dbReference type="PROSITE" id="PS50949"/>
    </source>
</evidence>
<dbReference type="KEGG" id="aon:DEH84_16395"/>